<dbReference type="SUPFAM" id="SSF46548">
    <property type="entry name" value="alpha-helical ferredoxin"/>
    <property type="match status" value="1"/>
</dbReference>
<evidence type="ECO:0000259" key="1">
    <source>
        <dbReference type="PROSITE" id="PS51379"/>
    </source>
</evidence>
<gene>
    <name evidence="2" type="ORF">AC482_00830</name>
</gene>
<organism evidence="2 3">
    <name type="scientific">miscellaneous Crenarchaeota group-15 archaeon DG-45</name>
    <dbReference type="NCBI Taxonomy" id="1685127"/>
    <lineage>
        <taxon>Archaea</taxon>
        <taxon>Candidatus Bathyarchaeota</taxon>
        <taxon>MCG-15</taxon>
    </lineage>
</organism>
<accession>A0A0M0BSJ1</accession>
<dbReference type="AlphaFoldDB" id="A0A0M0BSJ1"/>
<evidence type="ECO:0000313" key="3">
    <source>
        <dbReference type="Proteomes" id="UP000037210"/>
    </source>
</evidence>
<reference evidence="2 3" key="1">
    <citation type="submission" date="2015-06" db="EMBL/GenBank/DDBJ databases">
        <title>New insights into the roles of widespread benthic archaea in carbon and nitrogen cycling.</title>
        <authorList>
            <person name="Lazar C.S."/>
            <person name="Baker B.J."/>
            <person name="Seitz K.W."/>
            <person name="Hyde A.S."/>
            <person name="Dick G.J."/>
            <person name="Hinrichs K.-U."/>
            <person name="Teske A.P."/>
        </authorList>
    </citation>
    <scope>NUCLEOTIDE SEQUENCE [LARGE SCALE GENOMIC DNA]</scope>
    <source>
        <strain evidence="2">DG-45</strain>
    </source>
</reference>
<dbReference type="InterPro" id="IPR017900">
    <property type="entry name" value="4Fe4S_Fe_S_CS"/>
</dbReference>
<dbReference type="PROSITE" id="PS51379">
    <property type="entry name" value="4FE4S_FER_2"/>
    <property type="match status" value="1"/>
</dbReference>
<dbReference type="EMBL" id="LFWZ01000005">
    <property type="protein sequence ID" value="KON31414.1"/>
    <property type="molecule type" value="Genomic_DNA"/>
</dbReference>
<evidence type="ECO:0000313" key="2">
    <source>
        <dbReference type="EMBL" id="KON31414.1"/>
    </source>
</evidence>
<sequence>MRPGGGGAVIEEVRELAGRWLESGRVDAVLGLRELDGRVAPHLFTDTGELDGLVLSPDYPVVYTCGQRRKTVPRLLERENPGGKIGVVARGCDERALIELAKRNQLSLEKIEIIGVSCTREEAESCGCSRPYPTNLAVGEAVEGVSVDEDVEALLGMSLEERREFWRREFSKCMKCYGCRNACPLCFCEDCQLEQEQWVDVGHVPPEIPMFHFIRFYHLADRCIECGECERACPVDIPLLTIHRLLRRDVKELFDYEAGRDAEHESPLITTLDEAPMEER</sequence>
<protein>
    <recommendedName>
        <fullName evidence="1">4Fe-4S ferredoxin-type domain-containing protein</fullName>
    </recommendedName>
</protein>
<name>A0A0M0BSJ1_9ARCH</name>
<dbReference type="InterPro" id="IPR017896">
    <property type="entry name" value="4Fe4S_Fe-S-bd"/>
</dbReference>
<feature type="domain" description="4Fe-4S ferredoxin-type" evidence="1">
    <location>
        <begin position="214"/>
        <end position="243"/>
    </location>
</feature>
<dbReference type="Proteomes" id="UP000037210">
    <property type="component" value="Unassembled WGS sequence"/>
</dbReference>
<comment type="caution">
    <text evidence="2">The sequence shown here is derived from an EMBL/GenBank/DDBJ whole genome shotgun (WGS) entry which is preliminary data.</text>
</comment>
<dbReference type="PROSITE" id="PS00198">
    <property type="entry name" value="4FE4S_FER_1"/>
    <property type="match status" value="1"/>
</dbReference>
<dbReference type="Pfam" id="PF00037">
    <property type="entry name" value="Fer4"/>
    <property type="match status" value="1"/>
</dbReference>
<dbReference type="GO" id="GO:0016491">
    <property type="term" value="F:oxidoreductase activity"/>
    <property type="evidence" value="ECO:0007669"/>
    <property type="project" value="UniProtKB-ARBA"/>
</dbReference>
<dbReference type="PATRIC" id="fig|1685127.3.peg.142"/>
<proteinExistence type="predicted"/>